<dbReference type="EMBL" id="JAHYIQ010000014">
    <property type="protein sequence ID" value="KAK1126383.1"/>
    <property type="molecule type" value="Genomic_DNA"/>
</dbReference>
<dbReference type="AlphaFoldDB" id="A0AA40KN00"/>
<evidence type="ECO:0000313" key="2">
    <source>
        <dbReference type="EMBL" id="KAK1126383.1"/>
    </source>
</evidence>
<gene>
    <name evidence="2" type="ORF">K0M31_005021</name>
</gene>
<evidence type="ECO:0000256" key="1">
    <source>
        <dbReference type="SAM" id="MobiDB-lite"/>
    </source>
</evidence>
<keyword evidence="3" id="KW-1185">Reference proteome</keyword>
<accession>A0AA40KN00</accession>
<comment type="caution">
    <text evidence="2">The sequence shown here is derived from an EMBL/GenBank/DDBJ whole genome shotgun (WGS) entry which is preliminary data.</text>
</comment>
<dbReference type="Proteomes" id="UP001177670">
    <property type="component" value="Unassembled WGS sequence"/>
</dbReference>
<feature type="region of interest" description="Disordered" evidence="1">
    <location>
        <begin position="64"/>
        <end position="83"/>
    </location>
</feature>
<organism evidence="2 3">
    <name type="scientific">Melipona bicolor</name>
    <dbReference type="NCBI Taxonomy" id="60889"/>
    <lineage>
        <taxon>Eukaryota</taxon>
        <taxon>Metazoa</taxon>
        <taxon>Ecdysozoa</taxon>
        <taxon>Arthropoda</taxon>
        <taxon>Hexapoda</taxon>
        <taxon>Insecta</taxon>
        <taxon>Pterygota</taxon>
        <taxon>Neoptera</taxon>
        <taxon>Endopterygota</taxon>
        <taxon>Hymenoptera</taxon>
        <taxon>Apocrita</taxon>
        <taxon>Aculeata</taxon>
        <taxon>Apoidea</taxon>
        <taxon>Anthophila</taxon>
        <taxon>Apidae</taxon>
        <taxon>Melipona</taxon>
    </lineage>
</organism>
<evidence type="ECO:0000313" key="3">
    <source>
        <dbReference type="Proteomes" id="UP001177670"/>
    </source>
</evidence>
<feature type="compositionally biased region" description="Gly residues" evidence="1">
    <location>
        <begin position="65"/>
        <end position="74"/>
    </location>
</feature>
<sequence>MAQAGPRCGRLSRPGDYICYKQVSFWSTTFTTTEAWVGSSFWTGTPVGTSSSIGQRVVVLDTAAEGGGGGGGGDITTSGSPARSQSNLQRILSGWSPPACQRHFFLVDLFFSK</sequence>
<reference evidence="2" key="1">
    <citation type="submission" date="2021-10" db="EMBL/GenBank/DDBJ databases">
        <title>Melipona bicolor Genome sequencing and assembly.</title>
        <authorList>
            <person name="Araujo N.S."/>
            <person name="Arias M.C."/>
        </authorList>
    </citation>
    <scope>NUCLEOTIDE SEQUENCE</scope>
    <source>
        <strain evidence="2">USP_2M_L1-L4_2017</strain>
        <tissue evidence="2">Whole body</tissue>
    </source>
</reference>
<protein>
    <submittedName>
        <fullName evidence="2">Uncharacterized protein</fullName>
    </submittedName>
</protein>
<proteinExistence type="predicted"/>
<name>A0AA40KN00_9HYME</name>